<dbReference type="InterPro" id="IPR020846">
    <property type="entry name" value="MFS_dom"/>
</dbReference>
<dbReference type="NCBIfam" id="NF007710">
    <property type="entry name" value="PRK10406.1"/>
    <property type="match status" value="1"/>
</dbReference>
<keyword evidence="5" id="KW-0997">Cell inner membrane</keyword>
<dbReference type="InterPro" id="IPR011701">
    <property type="entry name" value="MFS"/>
</dbReference>
<dbReference type="Pfam" id="PF07690">
    <property type="entry name" value="MFS_1"/>
    <property type="match status" value="1"/>
</dbReference>
<evidence type="ECO:0000256" key="3">
    <source>
        <dbReference type="ARBA" id="ARBA00022448"/>
    </source>
</evidence>
<evidence type="ECO:0000256" key="7">
    <source>
        <dbReference type="ARBA" id="ARBA00022847"/>
    </source>
</evidence>
<feature type="transmembrane region" description="Helical" evidence="12">
    <location>
        <begin position="310"/>
        <end position="328"/>
    </location>
</feature>
<gene>
    <name evidence="14" type="ORF">BGV66_15350</name>
</gene>
<dbReference type="FunFam" id="1.20.1250.20:FF:000095">
    <property type="entry name" value="Alpha-ketoglutarate permease"/>
    <property type="match status" value="1"/>
</dbReference>
<dbReference type="Gene3D" id="1.20.1250.20">
    <property type="entry name" value="MFS general substrate transporter like domains"/>
    <property type="match status" value="2"/>
</dbReference>
<feature type="domain" description="Major facilitator superfamily (MFS) profile" evidence="13">
    <location>
        <begin position="21"/>
        <end position="426"/>
    </location>
</feature>
<feature type="transmembrane region" description="Helical" evidence="12">
    <location>
        <begin position="280"/>
        <end position="298"/>
    </location>
</feature>
<comment type="similarity">
    <text evidence="2">Belongs to the major facilitator superfamily. Metabolite:H+ Symporter (MHS) family (TC 2.A.1.6) family.</text>
</comment>
<evidence type="ECO:0000256" key="1">
    <source>
        <dbReference type="ARBA" id="ARBA00004429"/>
    </source>
</evidence>
<evidence type="ECO:0000313" key="15">
    <source>
        <dbReference type="Proteomes" id="UP000183667"/>
    </source>
</evidence>
<feature type="transmembrane region" description="Helical" evidence="12">
    <location>
        <begin position="117"/>
        <end position="137"/>
    </location>
</feature>
<keyword evidence="7" id="KW-0769">Symport</keyword>
<dbReference type="Pfam" id="PF00083">
    <property type="entry name" value="Sugar_tr"/>
    <property type="match status" value="1"/>
</dbReference>
<dbReference type="InterPro" id="IPR036259">
    <property type="entry name" value="MFS_trans_sf"/>
</dbReference>
<dbReference type="GO" id="GO:0015293">
    <property type="term" value="F:symporter activity"/>
    <property type="evidence" value="ECO:0007669"/>
    <property type="project" value="UniProtKB-KW"/>
</dbReference>
<dbReference type="GO" id="GO:0005886">
    <property type="term" value="C:plasma membrane"/>
    <property type="evidence" value="ECO:0007669"/>
    <property type="project" value="UniProtKB-SubCell"/>
</dbReference>
<protein>
    <recommendedName>
        <fullName evidence="11">Alpha-ketoglutarate permease</fullName>
    </recommendedName>
</protein>
<name>A0ABD6Q3A5_9BURK</name>
<evidence type="ECO:0000256" key="6">
    <source>
        <dbReference type="ARBA" id="ARBA00022692"/>
    </source>
</evidence>
<keyword evidence="4" id="KW-1003">Cell membrane</keyword>
<keyword evidence="3" id="KW-0813">Transport</keyword>
<evidence type="ECO:0000256" key="12">
    <source>
        <dbReference type="SAM" id="Phobius"/>
    </source>
</evidence>
<evidence type="ECO:0000256" key="10">
    <source>
        <dbReference type="ARBA" id="ARBA00058957"/>
    </source>
</evidence>
<evidence type="ECO:0000259" key="13">
    <source>
        <dbReference type="PROSITE" id="PS50850"/>
    </source>
</evidence>
<dbReference type="PROSITE" id="PS00217">
    <property type="entry name" value="SUGAR_TRANSPORT_2"/>
    <property type="match status" value="1"/>
</dbReference>
<feature type="transmembrane region" description="Helical" evidence="12">
    <location>
        <begin position="334"/>
        <end position="358"/>
    </location>
</feature>
<dbReference type="Proteomes" id="UP000183667">
    <property type="component" value="Unassembled WGS sequence"/>
</dbReference>
<evidence type="ECO:0000256" key="5">
    <source>
        <dbReference type="ARBA" id="ARBA00022519"/>
    </source>
</evidence>
<evidence type="ECO:0000256" key="2">
    <source>
        <dbReference type="ARBA" id="ARBA00008240"/>
    </source>
</evidence>
<proteinExistence type="inferred from homology"/>
<accession>A0ABD6Q3A5</accession>
<comment type="caution">
    <text evidence="14">The sequence shown here is derived from an EMBL/GenBank/DDBJ whole genome shotgun (WGS) entry which is preliminary data.</text>
</comment>
<feature type="transmembrane region" description="Helical" evidence="12">
    <location>
        <begin position="241"/>
        <end position="260"/>
    </location>
</feature>
<dbReference type="SUPFAM" id="SSF103473">
    <property type="entry name" value="MFS general substrate transporter"/>
    <property type="match status" value="1"/>
</dbReference>
<dbReference type="InterPro" id="IPR004736">
    <property type="entry name" value="MHS_symport"/>
</dbReference>
<evidence type="ECO:0000256" key="8">
    <source>
        <dbReference type="ARBA" id="ARBA00022989"/>
    </source>
</evidence>
<sequence>MDVQTDQAVPSAHDTRRRVFAIVGASSGNLVEWFDFYIYSFCALYFAPAFFPSGNTTTQLLNTAGVFAAGFLMRPIGGWLFGRIADRHGRRAAMMISVLMMCGGSLVIAVLPTYAQIGAFAPLLLLIARLFQGLSVGGEYGTSATYMSEVALKGRRGFFASFQYVTLIGGQLCALLVLVILQQTLSAAELKAWGWRIPFVVGAAAALISLYLRKSLDETSTSESRDKKDAGTIRGVWQHKGAFLTVVGFTAGGSLIFYTFTTYMQKYLVNTAGMHAKTASNVMTVALLVYMLLQPVFGALSDRIGRRMSMILFGACSVIGTVPLMHALKDVQSPVAAFVLITVALAIVSFYTSISGLIKAEMFPPEVRAMGVGLSYAVANALFGGTAEYVALWFKSIGSEETFYWYVTVLCAVSLLVSYRMRDPSKEGYLRHEP</sequence>
<dbReference type="AlphaFoldDB" id="A0ABD6Q3A5"/>
<dbReference type="PANTHER" id="PTHR43528">
    <property type="entry name" value="ALPHA-KETOGLUTARATE PERMEASE"/>
    <property type="match status" value="1"/>
</dbReference>
<dbReference type="NCBIfam" id="TIGR00883">
    <property type="entry name" value="2A0106"/>
    <property type="match status" value="1"/>
</dbReference>
<dbReference type="CDD" id="cd17367">
    <property type="entry name" value="MFS_KgtP"/>
    <property type="match status" value="1"/>
</dbReference>
<keyword evidence="9 12" id="KW-0472">Membrane</keyword>
<keyword evidence="6 12" id="KW-0812">Transmembrane</keyword>
<comment type="function">
    <text evidence="10">Uptake of alpha-ketoglutarate across the boundary membrane with the concomitant import of a cation (symport system).</text>
</comment>
<feature type="transmembrane region" description="Helical" evidence="12">
    <location>
        <begin position="403"/>
        <end position="421"/>
    </location>
</feature>
<dbReference type="InterPro" id="IPR051084">
    <property type="entry name" value="H+-coupled_symporters"/>
</dbReference>
<dbReference type="EMBL" id="MEAU01000021">
    <property type="protein sequence ID" value="OJA46787.1"/>
    <property type="molecule type" value="Genomic_DNA"/>
</dbReference>
<feature type="transmembrane region" description="Helical" evidence="12">
    <location>
        <begin position="193"/>
        <end position="212"/>
    </location>
</feature>
<dbReference type="PROSITE" id="PS50850">
    <property type="entry name" value="MFS"/>
    <property type="match status" value="1"/>
</dbReference>
<reference evidence="15" key="1">
    <citation type="submission" date="2016-08" db="EMBL/GenBank/DDBJ databases">
        <title>Population biology and virulence potential of Burkholderia ubonensis.</title>
        <authorList>
            <person name="Price E.P."/>
            <person name="Currie B.J."/>
            <person name="Wagner D.M."/>
        </authorList>
    </citation>
    <scope>NUCLEOTIDE SEQUENCE [LARGE SCALE GENOMIC DNA]</scope>
    <source>
        <strain evidence="15">MSMB0103</strain>
    </source>
</reference>
<keyword evidence="8 12" id="KW-1133">Transmembrane helix</keyword>
<dbReference type="RefSeq" id="WP_059895956.1">
    <property type="nucleotide sequence ID" value="NZ_LOZL01000095.1"/>
</dbReference>
<evidence type="ECO:0000256" key="4">
    <source>
        <dbReference type="ARBA" id="ARBA00022475"/>
    </source>
</evidence>
<feature type="transmembrane region" description="Helical" evidence="12">
    <location>
        <begin position="60"/>
        <end position="81"/>
    </location>
</feature>
<feature type="transmembrane region" description="Helical" evidence="12">
    <location>
        <begin position="93"/>
        <end position="111"/>
    </location>
</feature>
<dbReference type="InterPro" id="IPR005828">
    <property type="entry name" value="MFS_sugar_transport-like"/>
</dbReference>
<dbReference type="PANTHER" id="PTHR43528:SF1">
    <property type="entry name" value="ALPHA-KETOGLUTARATE PERMEASE"/>
    <property type="match status" value="1"/>
</dbReference>
<dbReference type="InterPro" id="IPR005829">
    <property type="entry name" value="Sugar_transporter_CS"/>
</dbReference>
<organism evidence="14 15">
    <name type="scientific">Burkholderia ubonensis</name>
    <dbReference type="NCBI Taxonomy" id="101571"/>
    <lineage>
        <taxon>Bacteria</taxon>
        <taxon>Pseudomonadati</taxon>
        <taxon>Pseudomonadota</taxon>
        <taxon>Betaproteobacteria</taxon>
        <taxon>Burkholderiales</taxon>
        <taxon>Burkholderiaceae</taxon>
        <taxon>Burkholderia</taxon>
        <taxon>Burkholderia cepacia complex</taxon>
    </lineage>
</organism>
<evidence type="ECO:0000256" key="9">
    <source>
        <dbReference type="ARBA" id="ARBA00023136"/>
    </source>
</evidence>
<feature type="transmembrane region" description="Helical" evidence="12">
    <location>
        <begin position="158"/>
        <end position="181"/>
    </location>
</feature>
<evidence type="ECO:0000256" key="11">
    <source>
        <dbReference type="ARBA" id="ARBA00069296"/>
    </source>
</evidence>
<evidence type="ECO:0000313" key="14">
    <source>
        <dbReference type="EMBL" id="OJA46787.1"/>
    </source>
</evidence>
<feature type="transmembrane region" description="Helical" evidence="12">
    <location>
        <begin position="370"/>
        <end position="391"/>
    </location>
</feature>
<comment type="subcellular location">
    <subcellularLocation>
        <location evidence="1">Cell inner membrane</location>
        <topology evidence="1">Multi-pass membrane protein</topology>
    </subcellularLocation>
</comment>